<evidence type="ECO:0000256" key="1">
    <source>
        <dbReference type="SAM" id="MobiDB-lite"/>
    </source>
</evidence>
<feature type="compositionally biased region" description="Basic and acidic residues" evidence="1">
    <location>
        <begin position="291"/>
        <end position="325"/>
    </location>
</feature>
<dbReference type="OrthoDB" id="5855264at2759"/>
<feature type="compositionally biased region" description="Low complexity" evidence="1">
    <location>
        <begin position="398"/>
        <end position="409"/>
    </location>
</feature>
<organism evidence="2">
    <name type="scientific">Heligmosomoides polygyrus</name>
    <name type="common">Parasitic roundworm</name>
    <dbReference type="NCBI Taxonomy" id="6339"/>
    <lineage>
        <taxon>Eukaryota</taxon>
        <taxon>Metazoa</taxon>
        <taxon>Ecdysozoa</taxon>
        <taxon>Nematoda</taxon>
        <taxon>Chromadorea</taxon>
        <taxon>Rhabditida</taxon>
        <taxon>Rhabditina</taxon>
        <taxon>Rhabditomorpha</taxon>
        <taxon>Strongyloidea</taxon>
        <taxon>Heligmosomidae</taxon>
        <taxon>Heligmosomoides</taxon>
    </lineage>
</organism>
<proteinExistence type="predicted"/>
<reference evidence="2 3" key="1">
    <citation type="submission" date="2018-11" db="EMBL/GenBank/DDBJ databases">
        <authorList>
            <consortium name="Pathogen Informatics"/>
        </authorList>
    </citation>
    <scope>NUCLEOTIDE SEQUENCE [LARGE SCALE GENOMIC DNA]</scope>
</reference>
<feature type="compositionally biased region" description="Basic and acidic residues" evidence="1">
    <location>
        <begin position="358"/>
        <end position="382"/>
    </location>
</feature>
<feature type="region of interest" description="Disordered" evidence="1">
    <location>
        <begin position="205"/>
        <end position="424"/>
    </location>
</feature>
<feature type="compositionally biased region" description="Basic and acidic residues" evidence="1">
    <location>
        <begin position="205"/>
        <end position="222"/>
    </location>
</feature>
<name>A0A3P8AE08_HELPZ</name>
<accession>A0A3P8AE08</accession>
<feature type="compositionally biased region" description="Pro residues" evidence="1">
    <location>
        <begin position="385"/>
        <end position="397"/>
    </location>
</feature>
<dbReference type="Proteomes" id="UP000050761">
    <property type="component" value="Unassembled WGS sequence"/>
</dbReference>
<feature type="compositionally biased region" description="Basic and acidic residues" evidence="1">
    <location>
        <begin position="116"/>
        <end position="139"/>
    </location>
</feature>
<dbReference type="WBParaSite" id="HPBE_0001164401-mRNA-1">
    <property type="protein sequence ID" value="HPBE_0001164401-mRNA-1"/>
    <property type="gene ID" value="HPBE_0001164401"/>
</dbReference>
<protein>
    <submittedName>
        <fullName evidence="4">Microtubule-associated protein futsch</fullName>
    </submittedName>
</protein>
<dbReference type="AlphaFoldDB" id="A0A3P8AE08"/>
<feature type="compositionally biased region" description="Polar residues" evidence="1">
    <location>
        <begin position="337"/>
        <end position="347"/>
    </location>
</feature>
<gene>
    <name evidence="2" type="ORF">HPBE_LOCUS11645</name>
</gene>
<reference evidence="4" key="2">
    <citation type="submission" date="2019-09" db="UniProtKB">
        <authorList>
            <consortium name="WormBaseParasite"/>
        </authorList>
    </citation>
    <scope>IDENTIFICATION</scope>
</reference>
<evidence type="ECO:0000313" key="3">
    <source>
        <dbReference type="Proteomes" id="UP000050761"/>
    </source>
</evidence>
<dbReference type="EMBL" id="UZAH01027180">
    <property type="protein sequence ID" value="VDO89353.1"/>
    <property type="molecule type" value="Genomic_DNA"/>
</dbReference>
<keyword evidence="3" id="KW-1185">Reference proteome</keyword>
<evidence type="ECO:0000313" key="4">
    <source>
        <dbReference type="WBParaSite" id="HPBE_0001164401-mRNA-1"/>
    </source>
</evidence>
<feature type="region of interest" description="Disordered" evidence="1">
    <location>
        <begin position="116"/>
        <end position="144"/>
    </location>
</feature>
<evidence type="ECO:0000313" key="2">
    <source>
        <dbReference type="EMBL" id="VDO89353.1"/>
    </source>
</evidence>
<sequence>MTKPVPSSTGEVYETVQPRRDGRREIILLEPVQVRDQSPELLYDDYSLYRMEEYVDASSELGSPDKDPVYYTVEKHEKEHGSRITSEKEKKVDEECLSPSKEIETYSFVQESREEVRKDVDTRSSREHVEATSTREHRIGTPTPFELCDYRPPVAAHDDVAEEVAIDRVSTGDRSEKACSQCGKDVRSSETPLLDRTVYYEREVVQGDRTPDRESGHTHVVDEEIAQANRKVDAVLREQAATVPRSPQPSIQSVAQEGRRDDRHGVEERTSMRYEKDRSEKFLEVPAPQQDKGRTAAEADLHRGGRTSRTSDHVRDYQKYERTSYDIRPPSRPISAGRSSHNGSLRSGHSPCCRHRCGSREHERMMIQEKRTVRDIPIRAEQRPSPTPHPETHPPPRQSSTQRTQPTTRKASNGGRLPPITEIITTERFERVERVRRRYPVTPV</sequence>
<feature type="compositionally biased region" description="Basic and acidic residues" evidence="1">
    <location>
        <begin position="257"/>
        <end position="283"/>
    </location>
</feature>